<proteinExistence type="predicted"/>
<evidence type="ECO:0000313" key="1">
    <source>
        <dbReference type="EMBL" id="PPK81631.1"/>
    </source>
</evidence>
<dbReference type="OrthoDB" id="1990763at2"/>
<evidence type="ECO:0000313" key="2">
    <source>
        <dbReference type="Proteomes" id="UP000237749"/>
    </source>
</evidence>
<dbReference type="RefSeq" id="WP_104436711.1">
    <property type="nucleotide sequence ID" value="NZ_PTJA01000004.1"/>
</dbReference>
<organism evidence="1 2">
    <name type="scientific">Lacrimispora xylanisolvens</name>
    <dbReference type="NCBI Taxonomy" id="384636"/>
    <lineage>
        <taxon>Bacteria</taxon>
        <taxon>Bacillati</taxon>
        <taxon>Bacillota</taxon>
        <taxon>Clostridia</taxon>
        <taxon>Lachnospirales</taxon>
        <taxon>Lachnospiraceae</taxon>
        <taxon>Lacrimispora</taxon>
    </lineage>
</organism>
<dbReference type="AlphaFoldDB" id="A0A2S6HUW6"/>
<protein>
    <submittedName>
        <fullName evidence="1">Uncharacterized protein</fullName>
    </submittedName>
</protein>
<dbReference type="Proteomes" id="UP000237749">
    <property type="component" value="Unassembled WGS sequence"/>
</dbReference>
<comment type="caution">
    <text evidence="1">The sequence shown here is derived from an EMBL/GenBank/DDBJ whole genome shotgun (WGS) entry which is preliminary data.</text>
</comment>
<reference evidence="1 2" key="1">
    <citation type="submission" date="2018-02" db="EMBL/GenBank/DDBJ databases">
        <title>Genomic Encyclopedia of Archaeal and Bacterial Type Strains, Phase II (KMG-II): from individual species to whole genera.</title>
        <authorList>
            <person name="Goeker M."/>
        </authorList>
    </citation>
    <scope>NUCLEOTIDE SEQUENCE [LARGE SCALE GENOMIC DNA]</scope>
    <source>
        <strain evidence="1 2">DSM 3808</strain>
    </source>
</reference>
<sequence length="144" mass="16151">MAFCDVKNPPEFTAEIRKWDRDTLADGQEMAVEIEQLFNNTFYNKMVQEQHEQLIEVSIPASGWSDTAPYSQRVAVAGLKATDNPLLSPCTPKSLDAAAVKLRRKMTGMITYGETEDEYVTFFCGEKKPIEDFSVYLRGVSANG</sequence>
<dbReference type="EMBL" id="PTJA01000004">
    <property type="protein sequence ID" value="PPK81631.1"/>
    <property type="molecule type" value="Genomic_DNA"/>
</dbReference>
<gene>
    <name evidence="1" type="ORF">BXY41_104434</name>
</gene>
<name>A0A2S6HUW6_9FIRM</name>
<keyword evidence="2" id="KW-1185">Reference proteome</keyword>
<accession>A0A2S6HUW6</accession>